<gene>
    <name evidence="2" type="ORF">M409DRAFT_21291</name>
</gene>
<proteinExistence type="predicted"/>
<dbReference type="GeneID" id="54559064"/>
<dbReference type="AlphaFoldDB" id="A0A6A6CNC2"/>
<name>A0A6A6CNC2_ZASCE</name>
<keyword evidence="3" id="KW-1185">Reference proteome</keyword>
<evidence type="ECO:0000256" key="1">
    <source>
        <dbReference type="SAM" id="Phobius"/>
    </source>
</evidence>
<evidence type="ECO:0000313" key="3">
    <source>
        <dbReference type="Proteomes" id="UP000799537"/>
    </source>
</evidence>
<dbReference type="RefSeq" id="XP_033669430.1">
    <property type="nucleotide sequence ID" value="XM_033805792.1"/>
</dbReference>
<reference evidence="2" key="1">
    <citation type="journal article" date="2020" name="Stud. Mycol.">
        <title>101 Dothideomycetes genomes: a test case for predicting lifestyles and emergence of pathogens.</title>
        <authorList>
            <person name="Haridas S."/>
            <person name="Albert R."/>
            <person name="Binder M."/>
            <person name="Bloem J."/>
            <person name="Labutti K."/>
            <person name="Salamov A."/>
            <person name="Andreopoulos B."/>
            <person name="Baker S."/>
            <person name="Barry K."/>
            <person name="Bills G."/>
            <person name="Bluhm B."/>
            <person name="Cannon C."/>
            <person name="Castanera R."/>
            <person name="Culley D."/>
            <person name="Daum C."/>
            <person name="Ezra D."/>
            <person name="Gonzalez J."/>
            <person name="Henrissat B."/>
            <person name="Kuo A."/>
            <person name="Liang C."/>
            <person name="Lipzen A."/>
            <person name="Lutzoni F."/>
            <person name="Magnuson J."/>
            <person name="Mondo S."/>
            <person name="Nolan M."/>
            <person name="Ohm R."/>
            <person name="Pangilinan J."/>
            <person name="Park H.-J."/>
            <person name="Ramirez L."/>
            <person name="Alfaro M."/>
            <person name="Sun H."/>
            <person name="Tritt A."/>
            <person name="Yoshinaga Y."/>
            <person name="Zwiers L.-H."/>
            <person name="Turgeon B."/>
            <person name="Goodwin S."/>
            <person name="Spatafora J."/>
            <person name="Crous P."/>
            <person name="Grigoriev I."/>
        </authorList>
    </citation>
    <scope>NUCLEOTIDE SEQUENCE</scope>
    <source>
        <strain evidence="2">ATCC 36951</strain>
    </source>
</reference>
<dbReference type="EMBL" id="ML993590">
    <property type="protein sequence ID" value="KAF2168541.1"/>
    <property type="molecule type" value="Genomic_DNA"/>
</dbReference>
<feature type="transmembrane region" description="Helical" evidence="1">
    <location>
        <begin position="63"/>
        <end position="83"/>
    </location>
</feature>
<protein>
    <submittedName>
        <fullName evidence="2">Uncharacterized protein</fullName>
    </submittedName>
</protein>
<dbReference type="Proteomes" id="UP000799537">
    <property type="component" value="Unassembled WGS sequence"/>
</dbReference>
<organism evidence="2 3">
    <name type="scientific">Zasmidium cellare ATCC 36951</name>
    <dbReference type="NCBI Taxonomy" id="1080233"/>
    <lineage>
        <taxon>Eukaryota</taxon>
        <taxon>Fungi</taxon>
        <taxon>Dikarya</taxon>
        <taxon>Ascomycota</taxon>
        <taxon>Pezizomycotina</taxon>
        <taxon>Dothideomycetes</taxon>
        <taxon>Dothideomycetidae</taxon>
        <taxon>Mycosphaerellales</taxon>
        <taxon>Mycosphaerellaceae</taxon>
        <taxon>Zasmidium</taxon>
    </lineage>
</organism>
<keyword evidence="1" id="KW-1133">Transmembrane helix</keyword>
<sequence>MTTTHPTTPLQQRPSPPSRNSYPLLYRNPLYIWTLWALTFAAITTIGAIALLQENLSENAKAVLAALFLPLSGGGILLSWRLIVLERRRLGGRDPAGSMPREDGHIAQRAEVELQRMPGAVIR</sequence>
<accession>A0A6A6CNC2</accession>
<keyword evidence="1" id="KW-0472">Membrane</keyword>
<feature type="transmembrane region" description="Helical" evidence="1">
    <location>
        <begin position="30"/>
        <end position="51"/>
    </location>
</feature>
<evidence type="ECO:0000313" key="2">
    <source>
        <dbReference type="EMBL" id="KAF2168541.1"/>
    </source>
</evidence>
<keyword evidence="1" id="KW-0812">Transmembrane</keyword>